<evidence type="ECO:0000259" key="1">
    <source>
        <dbReference type="Pfam" id="PF07944"/>
    </source>
</evidence>
<comment type="caution">
    <text evidence="2">The sequence shown here is derived from an EMBL/GenBank/DDBJ whole genome shotgun (WGS) entry which is preliminary data.</text>
</comment>
<gene>
    <name evidence="2" type="ORF">EZS27_032235</name>
</gene>
<accession>A0A5J4Q9E1</accession>
<protein>
    <recommendedName>
        <fullName evidence="1">Non-reducing end beta-L-arabinofuranosidase-like GH127 catalytic domain-containing protein</fullName>
    </recommendedName>
</protein>
<dbReference type="Pfam" id="PF07944">
    <property type="entry name" value="Beta-AFase-like_GH127_cat"/>
    <property type="match status" value="1"/>
</dbReference>
<dbReference type="PANTHER" id="PTHR43465">
    <property type="entry name" value="DUF1680 DOMAIN PROTEIN (AFU_ORTHOLOGUE AFUA_1G08910)"/>
    <property type="match status" value="1"/>
</dbReference>
<dbReference type="EMBL" id="SNRY01004454">
    <property type="protein sequence ID" value="KAA6317640.1"/>
    <property type="molecule type" value="Genomic_DNA"/>
</dbReference>
<dbReference type="InterPro" id="IPR049174">
    <property type="entry name" value="Beta-AFase-like"/>
</dbReference>
<feature type="domain" description="Non-reducing end beta-L-arabinofuranosidase-like GH127 catalytic" evidence="1">
    <location>
        <begin position="2"/>
        <end position="87"/>
    </location>
</feature>
<dbReference type="PANTHER" id="PTHR43465:SF2">
    <property type="entry name" value="DUF1680 DOMAIN PROTEIN (AFU_ORTHOLOGUE AFUA_1G08910)"/>
    <property type="match status" value="1"/>
</dbReference>
<dbReference type="AlphaFoldDB" id="A0A5J4Q9E1"/>
<proteinExistence type="predicted"/>
<name>A0A5J4Q9E1_9ZZZZ</name>
<sequence length="95" mass="11321">MAALKQDVGYVTVLNHLWDDVVLRNMYITLGIGSSHHNEGFRRITIYPTTRLIAKPALRWEWSSGTRRMNRFSNDSKYIEVMERSMYKGRWQVYH</sequence>
<evidence type="ECO:0000313" key="2">
    <source>
        <dbReference type="EMBL" id="KAA6317640.1"/>
    </source>
</evidence>
<organism evidence="2">
    <name type="scientific">termite gut metagenome</name>
    <dbReference type="NCBI Taxonomy" id="433724"/>
    <lineage>
        <taxon>unclassified sequences</taxon>
        <taxon>metagenomes</taxon>
        <taxon>organismal metagenomes</taxon>
    </lineage>
</organism>
<reference evidence="2" key="1">
    <citation type="submission" date="2019-03" db="EMBL/GenBank/DDBJ databases">
        <title>Single cell metagenomics reveals metabolic interactions within the superorganism composed of flagellate Streblomastix strix and complex community of Bacteroidetes bacteria on its surface.</title>
        <authorList>
            <person name="Treitli S.C."/>
            <person name="Kolisko M."/>
            <person name="Husnik F."/>
            <person name="Keeling P."/>
            <person name="Hampl V."/>
        </authorList>
    </citation>
    <scope>NUCLEOTIDE SEQUENCE</scope>
    <source>
        <strain evidence="2">STM</strain>
    </source>
</reference>
<dbReference type="InterPro" id="IPR012878">
    <property type="entry name" value="Beta-AFase-like_GH127_cat"/>
</dbReference>